<evidence type="ECO:0000313" key="1">
    <source>
        <dbReference type="EMBL" id="CAJ2646543.1"/>
    </source>
</evidence>
<sequence length="562" mass="65548">MTSNNFYGEISINRPPPFNGEWYGYWKEKMKIFLQGIDLDIWDAVENGPFIPTRLVNNVVVNKPRNLWTKKEKEKVQYNLKAKTIISIALSMDEFYRVSNCTTAKEMWDTLQVTHEGTPEVKRARMNTLIRDYELFRMKSEENIKDMQTRFIHIVNHLRALGKTFNNEDLINKVLGCLNRNWQPKVTAISESRDLASMELATLFGKLQEHEMQLNRLIESEEGEKKKKWHALAATTKNSDFEGGDSSDEDDVDMALMFRNFKKFMRHQGKPKQFRNSQKKSDEGTSFNPTCYKCGNKGHIKFKCPLYQKKHEKLDRRPQIDSKGRKAYISWDDKDMNSSDESDNEEANLCLMAHQEEEVNSFESEPNFTYDELLFICEELNKESSKFKKIVSTSKKTISTLESKIEVLNKEIDTLKEKQVFVSKVSTYTPCENKKENIECNECNILKDKVEDLNNVLAKFTMGRDKLDIILGNQKGSYNKAGLGYQPKRHFLPFERNFSPNKTSSRPFVKCFYCNKNGHTSSICNLRKNQYLNNRWEWISNDTLPKVNSQGPKMIWVPKAKT</sequence>
<keyword evidence="2" id="KW-1185">Reference proteome</keyword>
<dbReference type="Proteomes" id="UP001177021">
    <property type="component" value="Unassembled WGS sequence"/>
</dbReference>
<gene>
    <name evidence="1" type="ORF">MILVUS5_LOCUS15234</name>
</gene>
<comment type="caution">
    <text evidence="1">The sequence shown here is derived from an EMBL/GenBank/DDBJ whole genome shotgun (WGS) entry which is preliminary data.</text>
</comment>
<organism evidence="1 2">
    <name type="scientific">Trifolium pratense</name>
    <name type="common">Red clover</name>
    <dbReference type="NCBI Taxonomy" id="57577"/>
    <lineage>
        <taxon>Eukaryota</taxon>
        <taxon>Viridiplantae</taxon>
        <taxon>Streptophyta</taxon>
        <taxon>Embryophyta</taxon>
        <taxon>Tracheophyta</taxon>
        <taxon>Spermatophyta</taxon>
        <taxon>Magnoliopsida</taxon>
        <taxon>eudicotyledons</taxon>
        <taxon>Gunneridae</taxon>
        <taxon>Pentapetalae</taxon>
        <taxon>rosids</taxon>
        <taxon>fabids</taxon>
        <taxon>Fabales</taxon>
        <taxon>Fabaceae</taxon>
        <taxon>Papilionoideae</taxon>
        <taxon>50 kb inversion clade</taxon>
        <taxon>NPAAA clade</taxon>
        <taxon>Hologalegina</taxon>
        <taxon>IRL clade</taxon>
        <taxon>Trifolieae</taxon>
        <taxon>Trifolium</taxon>
    </lineage>
</organism>
<accession>A0ACB0JSN2</accession>
<reference evidence="1" key="1">
    <citation type="submission" date="2023-10" db="EMBL/GenBank/DDBJ databases">
        <authorList>
            <person name="Rodriguez Cubillos JULIANA M."/>
            <person name="De Vega J."/>
        </authorList>
    </citation>
    <scope>NUCLEOTIDE SEQUENCE</scope>
</reference>
<protein>
    <submittedName>
        <fullName evidence="1">Uncharacterized protein</fullName>
    </submittedName>
</protein>
<proteinExistence type="predicted"/>
<name>A0ACB0JSN2_TRIPR</name>
<dbReference type="EMBL" id="CASHSV030000109">
    <property type="protein sequence ID" value="CAJ2646543.1"/>
    <property type="molecule type" value="Genomic_DNA"/>
</dbReference>
<evidence type="ECO:0000313" key="2">
    <source>
        <dbReference type="Proteomes" id="UP001177021"/>
    </source>
</evidence>